<protein>
    <recommendedName>
        <fullName evidence="1">DUF4097 domain-containing protein</fullName>
    </recommendedName>
</protein>
<dbReference type="InterPro" id="IPR025164">
    <property type="entry name" value="Toastrack_DUF4097"/>
</dbReference>
<proteinExistence type="predicted"/>
<dbReference type="Pfam" id="PF13349">
    <property type="entry name" value="DUF4097"/>
    <property type="match status" value="1"/>
</dbReference>
<evidence type="ECO:0000313" key="2">
    <source>
        <dbReference type="EMBL" id="EMC25178.1"/>
    </source>
</evidence>
<dbReference type="PROSITE" id="PS51257">
    <property type="entry name" value="PROKAR_LIPOPROTEIN"/>
    <property type="match status" value="1"/>
</dbReference>
<evidence type="ECO:0000259" key="1">
    <source>
        <dbReference type="Pfam" id="PF13349"/>
    </source>
</evidence>
<accession>A0A829BWJ5</accession>
<sequence length="275" mass="30438">MRKSLKMTIGIGLILSCFGLILVGIGLSSGGIDKLQVKDDQALKKEVQFDNIQSLDLDLSVRNIKIESSQDQHFKLTYYKKLDEEISHKVQHQNLNLKQKEKFRIHFFVLSDFFNWFHQDDTNNVTLAIPKNVQLKDVSIKNNVGDITIKNQQASKITVHQNTGNLNIYNSQIAKGKVSSDVGNIAIQNSSLSNIDVVDHTGDISAENLTVLNLVRMTNNTGNTNVSLSPQSAQATIVSAKTDVGHTDISHQLLQGYSGKNRLAVKGDTGNIQIK</sequence>
<dbReference type="RefSeq" id="WP_002269660.1">
    <property type="nucleotide sequence ID" value="NZ_AHSR01000008.1"/>
</dbReference>
<evidence type="ECO:0000313" key="3">
    <source>
        <dbReference type="Proteomes" id="UP000011676"/>
    </source>
</evidence>
<reference evidence="2 3" key="1">
    <citation type="journal article" date="2013" name="Mol. Biol. Evol.">
        <title>Evolutionary and population genomics of the cavity causing bacteria Streptococcus mutans.</title>
        <authorList>
            <person name="Cornejo O.E."/>
            <person name="Lefebure T."/>
            <person name="Pavinski Bitar P.D."/>
            <person name="Lang P."/>
            <person name="Richards V.P."/>
            <person name="Eilertson K."/>
            <person name="Do T."/>
            <person name="Beighton D."/>
            <person name="Zeng L."/>
            <person name="Ahn S.J."/>
            <person name="Burne R.A."/>
            <person name="Siepel A."/>
            <person name="Bustamante C.D."/>
            <person name="Stanhope M.J."/>
        </authorList>
    </citation>
    <scope>NUCLEOTIDE SEQUENCE [LARGE SCALE GENOMIC DNA]</scope>
    <source>
        <strain evidence="2 3">SM6</strain>
    </source>
</reference>
<gene>
    <name evidence="2" type="ORF">SMU82_02556</name>
</gene>
<comment type="caution">
    <text evidence="2">The sequence shown here is derived from an EMBL/GenBank/DDBJ whole genome shotgun (WGS) entry which is preliminary data.</text>
</comment>
<dbReference type="EMBL" id="AHSR01000008">
    <property type="protein sequence ID" value="EMC25178.1"/>
    <property type="molecule type" value="Genomic_DNA"/>
</dbReference>
<feature type="domain" description="DUF4097" evidence="1">
    <location>
        <begin position="52"/>
        <end position="273"/>
    </location>
</feature>
<dbReference type="Proteomes" id="UP000011676">
    <property type="component" value="Unassembled WGS sequence"/>
</dbReference>
<organism evidence="2 3">
    <name type="scientific">Streptococcus mutans SM6</name>
    <dbReference type="NCBI Taxonomy" id="857119"/>
    <lineage>
        <taxon>Bacteria</taxon>
        <taxon>Bacillati</taxon>
        <taxon>Bacillota</taxon>
        <taxon>Bacilli</taxon>
        <taxon>Lactobacillales</taxon>
        <taxon>Streptococcaceae</taxon>
        <taxon>Streptococcus</taxon>
    </lineage>
</organism>
<name>A0A829BWJ5_STRMG</name>
<dbReference type="AlphaFoldDB" id="A0A829BWJ5"/>